<reference evidence="3 4" key="1">
    <citation type="submission" date="2019-05" db="EMBL/GenBank/DDBJ databases">
        <authorList>
            <person name="Narsing Rao M.P."/>
            <person name="Li W.J."/>
        </authorList>
    </citation>
    <scope>NUCLEOTIDE SEQUENCE [LARGE SCALE GENOMIC DNA]</scope>
    <source>
        <strain evidence="3 4">SYSU_K30003</strain>
    </source>
</reference>
<comment type="caution">
    <text evidence="3">The sequence shown here is derived from an EMBL/GenBank/DDBJ whole genome shotgun (WGS) entry which is preliminary data.</text>
</comment>
<keyword evidence="1" id="KW-1133">Transmembrane helix</keyword>
<dbReference type="GO" id="GO:0008081">
    <property type="term" value="F:phosphoric diester hydrolase activity"/>
    <property type="evidence" value="ECO:0007669"/>
    <property type="project" value="InterPro"/>
</dbReference>
<feature type="transmembrane region" description="Helical" evidence="1">
    <location>
        <begin position="115"/>
        <end position="138"/>
    </location>
</feature>
<evidence type="ECO:0000313" key="3">
    <source>
        <dbReference type="EMBL" id="TLS52869.1"/>
    </source>
</evidence>
<feature type="transmembrane region" description="Helical" evidence="1">
    <location>
        <begin position="71"/>
        <end position="94"/>
    </location>
</feature>
<dbReference type="Pfam" id="PF10110">
    <property type="entry name" value="GPDPase_memb"/>
    <property type="match status" value="1"/>
</dbReference>
<keyword evidence="1" id="KW-0472">Membrane</keyword>
<dbReference type="InterPro" id="IPR030395">
    <property type="entry name" value="GP_PDE_dom"/>
</dbReference>
<dbReference type="Pfam" id="PF03009">
    <property type="entry name" value="GDPD"/>
    <property type="match status" value="1"/>
</dbReference>
<dbReference type="EMBL" id="VCIW01000003">
    <property type="protein sequence ID" value="TLS52869.1"/>
    <property type="molecule type" value="Genomic_DNA"/>
</dbReference>
<dbReference type="PROSITE" id="PS51704">
    <property type="entry name" value="GP_PDE"/>
    <property type="match status" value="1"/>
</dbReference>
<proteinExistence type="predicted"/>
<dbReference type="SUPFAM" id="SSF51695">
    <property type="entry name" value="PLC-like phosphodiesterases"/>
    <property type="match status" value="1"/>
</dbReference>
<feature type="transmembrane region" description="Helical" evidence="1">
    <location>
        <begin position="322"/>
        <end position="341"/>
    </location>
</feature>
<dbReference type="OrthoDB" id="384721at2"/>
<dbReference type="Gene3D" id="3.20.20.190">
    <property type="entry name" value="Phosphatidylinositol (PI) phosphodiesterase"/>
    <property type="match status" value="1"/>
</dbReference>
<feature type="transmembrane region" description="Helical" evidence="1">
    <location>
        <begin position="213"/>
        <end position="236"/>
    </location>
</feature>
<dbReference type="PANTHER" id="PTHR46211:SF8">
    <property type="entry name" value="PHOSPHODIESTERASE"/>
    <property type="match status" value="1"/>
</dbReference>
<organism evidence="3 4">
    <name type="scientific">Paenibacillus antri</name>
    <dbReference type="NCBI Taxonomy" id="2582848"/>
    <lineage>
        <taxon>Bacteria</taxon>
        <taxon>Bacillati</taxon>
        <taxon>Bacillota</taxon>
        <taxon>Bacilli</taxon>
        <taxon>Bacillales</taxon>
        <taxon>Paenibacillaceae</taxon>
        <taxon>Paenibacillus</taxon>
    </lineage>
</organism>
<sequence>MKVFIRHSARDLQRVWKQILVFESIYMAATSLLFVPALAFLFNRFLLAFGGNLLLNGDVYRLALSLKGGTVLALVGFAAGLIVFLEFGTVIVVAQQRLFGRDTFISDAFATAARALPRLLGLGFIQWVLLLFTFSPWVDTPLAGLLLGNVNVPIVLVNHLYESKFLLFLYSIVLAAAAYLFLRCIFAMHYILIEGQSTARAIRNSFALTRRNMGTLIVHIALLNAILYAAAAMAVYGATFAIERWESPLRFVVADWYVPVASLLALLFAMLTVPVNLVVLTRLFYVMRRAAGVPFENRLRLVRSRLLRHLEFALKRYFRTRTVRYGIALFALVYAAGVLALHQSYAERLIYLDWHVKVIAHRGDIHAAPENTIASIRAAIESGVDAVEIDVQLSKDGVVVLNHDYTLERAAGVPLGVHELTYPELVALEVRGAWTGMPTERIATLEEALQEAKGRTKLVIELKPYGDADALARTTAELVASAEMVPEVYLQSFDYGVLQTAKSVVPELKTGQILFAAAGDVSSLDVDFYTISQTMLSERFIERAHRLDREVWVWTVNIERNMREVLKYDVDGVITDFPDKLQRIVGVE</sequence>
<evidence type="ECO:0000256" key="1">
    <source>
        <dbReference type="SAM" id="Phobius"/>
    </source>
</evidence>
<evidence type="ECO:0000313" key="4">
    <source>
        <dbReference type="Proteomes" id="UP000309676"/>
    </source>
</evidence>
<feature type="domain" description="GP-PDE" evidence="2">
    <location>
        <begin position="356"/>
        <end position="585"/>
    </location>
</feature>
<dbReference type="RefSeq" id="WP_138193109.1">
    <property type="nucleotide sequence ID" value="NZ_VCIW01000003.1"/>
</dbReference>
<dbReference type="InterPro" id="IPR018476">
    <property type="entry name" value="GlyceroP-diester-Pdiesterase_M"/>
</dbReference>
<feature type="transmembrane region" description="Helical" evidence="1">
    <location>
        <begin position="256"/>
        <end position="279"/>
    </location>
</feature>
<accession>A0A5R9GCP4</accession>
<keyword evidence="1" id="KW-0812">Transmembrane</keyword>
<feature type="transmembrane region" description="Helical" evidence="1">
    <location>
        <begin position="20"/>
        <end position="42"/>
    </location>
</feature>
<dbReference type="PANTHER" id="PTHR46211">
    <property type="entry name" value="GLYCEROPHOSPHORYL DIESTER PHOSPHODIESTERASE"/>
    <property type="match status" value="1"/>
</dbReference>
<keyword evidence="4" id="KW-1185">Reference proteome</keyword>
<dbReference type="GO" id="GO:0006629">
    <property type="term" value="P:lipid metabolic process"/>
    <property type="evidence" value="ECO:0007669"/>
    <property type="project" value="InterPro"/>
</dbReference>
<name>A0A5R9GCP4_9BACL</name>
<feature type="transmembrane region" description="Helical" evidence="1">
    <location>
        <begin position="167"/>
        <end position="192"/>
    </location>
</feature>
<dbReference type="InterPro" id="IPR017946">
    <property type="entry name" value="PLC-like_Pdiesterase_TIM-brl"/>
</dbReference>
<protein>
    <submittedName>
        <fullName evidence="3">Glycerophosphodiester phosphodiesterase</fullName>
    </submittedName>
</protein>
<dbReference type="Proteomes" id="UP000309676">
    <property type="component" value="Unassembled WGS sequence"/>
</dbReference>
<gene>
    <name evidence="3" type="ORF">FE782_05700</name>
</gene>
<evidence type="ECO:0000259" key="2">
    <source>
        <dbReference type="PROSITE" id="PS51704"/>
    </source>
</evidence>
<dbReference type="AlphaFoldDB" id="A0A5R9GCP4"/>